<dbReference type="InterPro" id="IPR036691">
    <property type="entry name" value="Endo/exonu/phosph_ase_sf"/>
</dbReference>
<organism evidence="2">
    <name type="scientific">Grammatophora oceanica</name>
    <dbReference type="NCBI Taxonomy" id="210454"/>
    <lineage>
        <taxon>Eukaryota</taxon>
        <taxon>Sar</taxon>
        <taxon>Stramenopiles</taxon>
        <taxon>Ochrophyta</taxon>
        <taxon>Bacillariophyta</taxon>
        <taxon>Fragilariophyceae</taxon>
        <taxon>Fragilariophycidae</taxon>
        <taxon>Rhabdonematales</taxon>
        <taxon>Grammatophoraceae</taxon>
        <taxon>Grammatophora</taxon>
    </lineage>
</organism>
<evidence type="ECO:0000259" key="1">
    <source>
        <dbReference type="Pfam" id="PF03372"/>
    </source>
</evidence>
<accession>A0A7S1V4M6</accession>
<dbReference type="PANTHER" id="PTHR12121:SF101">
    <property type="entry name" value="ENDONUCLEASE_EXONUCLEASE_PHOSPHATASE DOMAIN-CONTAINING PROTEIN"/>
    <property type="match status" value="1"/>
</dbReference>
<protein>
    <recommendedName>
        <fullName evidence="1">Endonuclease/exonuclease/phosphatase domain-containing protein</fullName>
    </recommendedName>
</protein>
<dbReference type="SUPFAM" id="SSF56219">
    <property type="entry name" value="DNase I-like"/>
    <property type="match status" value="1"/>
</dbReference>
<dbReference type="InterPro" id="IPR050410">
    <property type="entry name" value="CCR4/nocturin_mRNA_transcr"/>
</dbReference>
<feature type="domain" description="Endonuclease/exonuclease/phosphatase" evidence="1">
    <location>
        <begin position="9"/>
        <end position="301"/>
    </location>
</feature>
<evidence type="ECO:0000313" key="2">
    <source>
        <dbReference type="EMBL" id="CAD9285867.1"/>
    </source>
</evidence>
<dbReference type="PANTHER" id="PTHR12121">
    <property type="entry name" value="CARBON CATABOLITE REPRESSOR PROTEIN 4"/>
    <property type="match status" value="1"/>
</dbReference>
<proteinExistence type="predicted"/>
<dbReference type="Pfam" id="PF03372">
    <property type="entry name" value="Exo_endo_phos"/>
    <property type="match status" value="1"/>
</dbReference>
<name>A0A7S1V4M6_9STRA</name>
<dbReference type="GO" id="GO:0000175">
    <property type="term" value="F:3'-5'-RNA exonuclease activity"/>
    <property type="evidence" value="ECO:0007669"/>
    <property type="project" value="TreeGrafter"/>
</dbReference>
<dbReference type="EMBL" id="HBGK01027819">
    <property type="protein sequence ID" value="CAD9285867.1"/>
    <property type="molecule type" value="Transcribed_RNA"/>
</dbReference>
<dbReference type="Gene3D" id="3.60.10.10">
    <property type="entry name" value="Endonuclease/exonuclease/phosphatase"/>
    <property type="match status" value="1"/>
</dbReference>
<gene>
    <name evidence="2" type="ORF">GOCE00092_LOCUS14407</name>
</gene>
<dbReference type="AlphaFoldDB" id="A0A7S1V4M6"/>
<sequence>MSSTKSKNVVVCLQEVSYDWAGQFHTFFANKGYQLVTGLYGRKFNGYMGVAMAYPMEAFETVDVDISRLADKRVGGWPKKPEETMSTKVWNTMRYPFKQVGLVSDPPEDHWSMSQRRFNVLLTLTLKEKATDHTFCISTYHMPCAFYAPMAMTLHAEMAAKHIQDIASKKQEEGVDEGSSSYPYVLTGDFNIVPREDMDTGPVYDMLVSGKLDESSPCFPAPKNGMNWSCTIDPMRSAYAVKNGKEPEFTNYARVKEKDPFVDTLDYIFLSPEWTVKDVKDLVGKDDAGGPFPNANEPSDHILIRADLEL</sequence>
<reference evidence="2" key="1">
    <citation type="submission" date="2021-01" db="EMBL/GenBank/DDBJ databases">
        <authorList>
            <person name="Corre E."/>
            <person name="Pelletier E."/>
            <person name="Niang G."/>
            <person name="Scheremetjew M."/>
            <person name="Finn R."/>
            <person name="Kale V."/>
            <person name="Holt S."/>
            <person name="Cochrane G."/>
            <person name="Meng A."/>
            <person name="Brown T."/>
            <person name="Cohen L."/>
        </authorList>
    </citation>
    <scope>NUCLEOTIDE SEQUENCE</scope>
    <source>
        <strain evidence="2">CCMP 410</strain>
    </source>
</reference>
<dbReference type="InterPro" id="IPR005135">
    <property type="entry name" value="Endo/exonuclease/phosphatase"/>
</dbReference>